<protein>
    <submittedName>
        <fullName evidence="1">Uncharacterized protein</fullName>
    </submittedName>
</protein>
<gene>
    <name evidence="1" type="ORF">P6U22_25835</name>
</gene>
<evidence type="ECO:0000313" key="1">
    <source>
        <dbReference type="EMBL" id="MDG0944561.1"/>
    </source>
</evidence>
<sequence length="189" mass="22021">MAKYYGYCYDENGKFTEMIPIEEKPIYEKRTFEREEHKGVVIEEKLCELHQTDEEGKYECPNCVMRSVEFVKVKVPYEEDVIVGYEPDLPPNCTLEVCPWLAYDPVFKEGKWVKTVEPKPEEPQPQEPSELEKIKKQQELMQQAMDEMIIQNPTPDELAELKKRLILMQSAIDDLIISNTPETLEGGSN</sequence>
<keyword evidence="2" id="KW-1185">Reference proteome</keyword>
<dbReference type="RefSeq" id="WP_046952024.1">
    <property type="nucleotide sequence ID" value="NZ_CP116204.1"/>
</dbReference>
<reference evidence="1 2" key="1">
    <citation type="submission" date="2023-03" db="EMBL/GenBank/DDBJ databases">
        <title>Genetic diversity of Bacillus cereus sensu lato isolates from Slovenia.</title>
        <authorList>
            <person name="Abdelli M."/>
        </authorList>
    </citation>
    <scope>NUCLEOTIDE SEQUENCE [LARGE SCALE GENOMIC DNA]</scope>
    <source>
        <strain evidence="1 2">SIBC61B</strain>
    </source>
</reference>
<dbReference type="Proteomes" id="UP001221338">
    <property type="component" value="Unassembled WGS sequence"/>
</dbReference>
<organism evidence="1 2">
    <name type="scientific">Bacillus paranthracis</name>
    <dbReference type="NCBI Taxonomy" id="2026186"/>
    <lineage>
        <taxon>Bacteria</taxon>
        <taxon>Bacillati</taxon>
        <taxon>Bacillota</taxon>
        <taxon>Bacilli</taxon>
        <taxon>Bacillales</taxon>
        <taxon>Bacillaceae</taxon>
        <taxon>Bacillus</taxon>
        <taxon>Bacillus cereus group</taxon>
    </lineage>
</organism>
<evidence type="ECO:0000313" key="2">
    <source>
        <dbReference type="Proteomes" id="UP001221338"/>
    </source>
</evidence>
<proteinExistence type="predicted"/>
<comment type="caution">
    <text evidence="1">The sequence shown here is derived from an EMBL/GenBank/DDBJ whole genome shotgun (WGS) entry which is preliminary data.</text>
</comment>
<name>A0ABT6E340_9BACI</name>
<dbReference type="EMBL" id="JARPRV010000028">
    <property type="protein sequence ID" value="MDG0944561.1"/>
    <property type="molecule type" value="Genomic_DNA"/>
</dbReference>
<accession>A0ABT6E340</accession>